<evidence type="ECO:0000313" key="3">
    <source>
        <dbReference type="Proteomes" id="UP001344888"/>
    </source>
</evidence>
<dbReference type="RefSeq" id="WP_326122628.1">
    <property type="nucleotide sequence ID" value="NZ_JARSFG010000009.1"/>
</dbReference>
<proteinExistence type="predicted"/>
<protein>
    <submittedName>
        <fullName evidence="2">Uncharacterized protein</fullName>
    </submittedName>
</protein>
<keyword evidence="1" id="KW-1133">Transmembrane helix</keyword>
<sequence length="74" mass="8434">MSITGKQVFVSAISVLIISMITVGGSTLATFLFYKLDKESFGDILSTSRIIWFLIVFVLSFFFILYELDKKKRV</sequence>
<organism evidence="2 3">
    <name type="scientific">Metasolibacillus meyeri</name>
    <dbReference type="NCBI Taxonomy" id="1071052"/>
    <lineage>
        <taxon>Bacteria</taxon>
        <taxon>Bacillati</taxon>
        <taxon>Bacillota</taxon>
        <taxon>Bacilli</taxon>
        <taxon>Bacillales</taxon>
        <taxon>Caryophanaceae</taxon>
        <taxon>Metasolibacillus</taxon>
    </lineage>
</organism>
<feature type="transmembrane region" description="Helical" evidence="1">
    <location>
        <begin position="12"/>
        <end position="34"/>
    </location>
</feature>
<dbReference type="AlphaFoldDB" id="A0AAW9NRW1"/>
<keyword evidence="1" id="KW-0812">Transmembrane</keyword>
<gene>
    <name evidence="2" type="ORF">P9B03_06300</name>
</gene>
<keyword evidence="3" id="KW-1185">Reference proteome</keyword>
<evidence type="ECO:0000313" key="2">
    <source>
        <dbReference type="EMBL" id="MEC1178089.1"/>
    </source>
</evidence>
<feature type="transmembrane region" description="Helical" evidence="1">
    <location>
        <begin position="50"/>
        <end position="68"/>
    </location>
</feature>
<accession>A0AAW9NRW1</accession>
<name>A0AAW9NRW1_9BACL</name>
<dbReference type="EMBL" id="JARSFG010000009">
    <property type="protein sequence ID" value="MEC1178089.1"/>
    <property type="molecule type" value="Genomic_DNA"/>
</dbReference>
<keyword evidence="1" id="KW-0472">Membrane</keyword>
<reference evidence="2 3" key="1">
    <citation type="submission" date="2023-03" db="EMBL/GenBank/DDBJ databases">
        <title>Bacillus Genome Sequencing.</title>
        <authorList>
            <person name="Dunlap C."/>
        </authorList>
    </citation>
    <scope>NUCLEOTIDE SEQUENCE [LARGE SCALE GENOMIC DNA]</scope>
    <source>
        <strain evidence="2 3">B-59205</strain>
    </source>
</reference>
<evidence type="ECO:0000256" key="1">
    <source>
        <dbReference type="SAM" id="Phobius"/>
    </source>
</evidence>
<dbReference type="Proteomes" id="UP001344888">
    <property type="component" value="Unassembled WGS sequence"/>
</dbReference>
<comment type="caution">
    <text evidence="2">The sequence shown here is derived from an EMBL/GenBank/DDBJ whole genome shotgun (WGS) entry which is preliminary data.</text>
</comment>